<dbReference type="AlphaFoldDB" id="A0A0F9EXY1"/>
<dbReference type="Pfam" id="PF24175">
    <property type="entry name" value="SU10_adaptor"/>
    <property type="match status" value="1"/>
</dbReference>
<sequence>MAEFAATETQLLTHLDDATIFWNLQDSTELRTNLREALAEIAVMTMFQTISKTVNTVATTRTYILDADMIVVLEVLRGTAPLEKVSIRELSELKPTWIAEDAAPTHWFPFGLTKIGLYPRPVGAEALTTVGAGLSVESGTPLAFNLPDESLLGVIAYAEHISRFKEGGLEFRASFRQLQDFVDAARVLTIKLGTQQVHDSYAEALKLAGAA</sequence>
<proteinExistence type="predicted"/>
<reference evidence="1" key="1">
    <citation type="journal article" date="2015" name="Nature">
        <title>Complex archaea that bridge the gap between prokaryotes and eukaryotes.</title>
        <authorList>
            <person name="Spang A."/>
            <person name="Saw J.H."/>
            <person name="Jorgensen S.L."/>
            <person name="Zaremba-Niedzwiedzka K."/>
            <person name="Martijn J."/>
            <person name="Lind A.E."/>
            <person name="van Eijk R."/>
            <person name="Schleper C."/>
            <person name="Guy L."/>
            <person name="Ettema T.J."/>
        </authorList>
    </citation>
    <scope>NUCLEOTIDE SEQUENCE</scope>
</reference>
<dbReference type="InterPro" id="IPR056209">
    <property type="entry name" value="SU10_adaptor"/>
</dbReference>
<gene>
    <name evidence="1" type="ORF">LCGC14_2020550</name>
</gene>
<name>A0A0F9EXY1_9ZZZZ</name>
<organism evidence="1">
    <name type="scientific">marine sediment metagenome</name>
    <dbReference type="NCBI Taxonomy" id="412755"/>
    <lineage>
        <taxon>unclassified sequences</taxon>
        <taxon>metagenomes</taxon>
        <taxon>ecological metagenomes</taxon>
    </lineage>
</organism>
<evidence type="ECO:0000313" key="1">
    <source>
        <dbReference type="EMBL" id="KKL78864.1"/>
    </source>
</evidence>
<comment type="caution">
    <text evidence="1">The sequence shown here is derived from an EMBL/GenBank/DDBJ whole genome shotgun (WGS) entry which is preliminary data.</text>
</comment>
<dbReference type="EMBL" id="LAZR01023331">
    <property type="protein sequence ID" value="KKL78864.1"/>
    <property type="molecule type" value="Genomic_DNA"/>
</dbReference>
<accession>A0A0F9EXY1</accession>
<protein>
    <submittedName>
        <fullName evidence="1">Uncharacterized protein</fullName>
    </submittedName>
</protein>